<sequence>MSMISIISPCIIFGTCCYLLSKKNTAEAVLMTIGSGIGLLTHLFYILVPYWISSRNMPYTDVSKYYTVTGIISFIASICFAAGFLILVTNILKKNNIIKDQFPKSNDLP</sequence>
<protein>
    <submittedName>
        <fullName evidence="2">Uncharacterized protein</fullName>
    </submittedName>
</protein>
<accession>A0A366KUK7</accession>
<comment type="caution">
    <text evidence="2">The sequence shown here is derived from an EMBL/GenBank/DDBJ whole genome shotgun (WGS) entry which is preliminary data.</text>
</comment>
<keyword evidence="1" id="KW-0812">Transmembrane</keyword>
<feature type="transmembrane region" description="Helical" evidence="1">
    <location>
        <begin position="28"/>
        <end position="51"/>
    </location>
</feature>
<dbReference type="EMBL" id="QNQU01000014">
    <property type="protein sequence ID" value="RBQ05317.1"/>
    <property type="molecule type" value="Genomic_DNA"/>
</dbReference>
<gene>
    <name evidence="2" type="ORF">DRW42_16695</name>
</gene>
<keyword evidence="3" id="KW-1185">Reference proteome</keyword>
<organism evidence="2 3">
    <name type="scientific">Pedobacter miscanthi</name>
    <dbReference type="NCBI Taxonomy" id="2259170"/>
    <lineage>
        <taxon>Bacteria</taxon>
        <taxon>Pseudomonadati</taxon>
        <taxon>Bacteroidota</taxon>
        <taxon>Sphingobacteriia</taxon>
        <taxon>Sphingobacteriales</taxon>
        <taxon>Sphingobacteriaceae</taxon>
        <taxon>Pedobacter</taxon>
    </lineage>
</organism>
<evidence type="ECO:0000313" key="3">
    <source>
        <dbReference type="Proteomes" id="UP000252081"/>
    </source>
</evidence>
<name>A0A366KUK7_9SPHI</name>
<keyword evidence="1" id="KW-0472">Membrane</keyword>
<evidence type="ECO:0000313" key="2">
    <source>
        <dbReference type="EMBL" id="RBQ05317.1"/>
    </source>
</evidence>
<proteinExistence type="predicted"/>
<dbReference type="Proteomes" id="UP000252081">
    <property type="component" value="Unassembled WGS sequence"/>
</dbReference>
<reference evidence="2 3" key="1">
    <citation type="submission" date="2018-07" db="EMBL/GenBank/DDBJ databases">
        <title>A draft genome of a endophytic bacteria, a new species of Pedobacter.</title>
        <authorList>
            <person name="Zhang Z.D."/>
            <person name="Chen Z.J."/>
        </authorList>
    </citation>
    <scope>NUCLEOTIDE SEQUENCE [LARGE SCALE GENOMIC DNA]</scope>
    <source>
        <strain evidence="2 3">RS10</strain>
    </source>
</reference>
<dbReference type="AlphaFoldDB" id="A0A366KUK7"/>
<feature type="transmembrane region" description="Helical" evidence="1">
    <location>
        <begin position="71"/>
        <end position="92"/>
    </location>
</feature>
<keyword evidence="1" id="KW-1133">Transmembrane helix</keyword>
<evidence type="ECO:0000256" key="1">
    <source>
        <dbReference type="SAM" id="Phobius"/>
    </source>
</evidence>
<feature type="transmembrane region" description="Helical" evidence="1">
    <location>
        <begin position="6"/>
        <end position="21"/>
    </location>
</feature>